<reference evidence="3 4" key="1">
    <citation type="submission" date="2024-05" db="EMBL/GenBank/DDBJ databases">
        <authorList>
            <person name="Wallberg A."/>
        </authorList>
    </citation>
    <scope>NUCLEOTIDE SEQUENCE [LARGE SCALE GENOMIC DNA]</scope>
</reference>
<feature type="domain" description="Methyltransferase FkbM" evidence="2">
    <location>
        <begin position="122"/>
        <end position="306"/>
    </location>
</feature>
<evidence type="ECO:0000259" key="2">
    <source>
        <dbReference type="Pfam" id="PF05050"/>
    </source>
</evidence>
<feature type="transmembrane region" description="Helical" evidence="1">
    <location>
        <begin position="12"/>
        <end position="32"/>
    </location>
</feature>
<proteinExistence type="predicted"/>
<dbReference type="SUPFAM" id="SSF53335">
    <property type="entry name" value="S-adenosyl-L-methionine-dependent methyltransferases"/>
    <property type="match status" value="1"/>
</dbReference>
<gene>
    <name evidence="3" type="ORF">MNOR_LOCUS2527</name>
</gene>
<protein>
    <recommendedName>
        <fullName evidence="2">Methyltransferase FkbM domain-containing protein</fullName>
    </recommendedName>
</protein>
<dbReference type="GO" id="GO:0005886">
    <property type="term" value="C:plasma membrane"/>
    <property type="evidence" value="ECO:0007669"/>
    <property type="project" value="TreeGrafter"/>
</dbReference>
<dbReference type="PANTHER" id="PTHR34009">
    <property type="entry name" value="PROTEIN STAR"/>
    <property type="match status" value="1"/>
</dbReference>
<dbReference type="InterPro" id="IPR053202">
    <property type="entry name" value="EGF_Rcpt_Signaling_Reg"/>
</dbReference>
<dbReference type="InterPro" id="IPR029063">
    <property type="entry name" value="SAM-dependent_MTases_sf"/>
</dbReference>
<dbReference type="GO" id="GO:0005789">
    <property type="term" value="C:endoplasmic reticulum membrane"/>
    <property type="evidence" value="ECO:0007669"/>
    <property type="project" value="TreeGrafter"/>
</dbReference>
<keyword evidence="1" id="KW-1133">Transmembrane helix</keyword>
<dbReference type="Proteomes" id="UP001497623">
    <property type="component" value="Unassembled WGS sequence"/>
</dbReference>
<evidence type="ECO:0000313" key="4">
    <source>
        <dbReference type="Proteomes" id="UP001497623"/>
    </source>
</evidence>
<keyword evidence="4" id="KW-1185">Reference proteome</keyword>
<dbReference type="PANTHER" id="PTHR34009:SF2">
    <property type="entry name" value="PROTEIN STAR"/>
    <property type="match status" value="1"/>
</dbReference>
<comment type="caution">
    <text evidence="3">The sequence shown here is derived from an EMBL/GenBank/DDBJ whole genome shotgun (WGS) entry which is preliminary data.</text>
</comment>
<dbReference type="InterPro" id="IPR006342">
    <property type="entry name" value="FkbM_mtfrase"/>
</dbReference>
<dbReference type="GO" id="GO:0031902">
    <property type="term" value="C:late endosome membrane"/>
    <property type="evidence" value="ECO:0007669"/>
    <property type="project" value="TreeGrafter"/>
</dbReference>
<keyword evidence="1" id="KW-0812">Transmembrane</keyword>
<dbReference type="EMBL" id="CAXKWB010000782">
    <property type="protein sequence ID" value="CAL4062228.1"/>
    <property type="molecule type" value="Genomic_DNA"/>
</dbReference>
<evidence type="ECO:0000313" key="3">
    <source>
        <dbReference type="EMBL" id="CAL4062228.1"/>
    </source>
</evidence>
<sequence>MLDKRCNVISAYLLVRVSIFVIFCVTATIFTYKSYHLLQNPDVDINLISRLQGPLSSDNPLLIKTLRNEYLEHPTHMPYNLTEDDEANSGYFLLHNRYTSKMIHHYINYLFGQQHSGFFIEAGALDGQFLSNTLWLEKDRGWDGLLIEADPFNYKLLINKRRHAWISNTCLSFNNYPYKTLIKSMQQLDEDWGDPWVYRARSEIYDPRKGDREIVERMSTKSYSNVQCFPLLSYLLALNVTTVDFLSLDIQGHEWDVLKTLPLKQSKIRVIAVEHYVTDQIGQREITKKWVADHSFIKYMEVNGYHILDFDHEPNYLFILGTEKKLIDIAKNERSPDGR</sequence>
<keyword evidence="1" id="KW-0472">Membrane</keyword>
<dbReference type="GO" id="GO:0016197">
    <property type="term" value="P:endosomal transport"/>
    <property type="evidence" value="ECO:0007669"/>
    <property type="project" value="TreeGrafter"/>
</dbReference>
<dbReference type="GO" id="GO:0005794">
    <property type="term" value="C:Golgi apparatus"/>
    <property type="evidence" value="ECO:0007669"/>
    <property type="project" value="TreeGrafter"/>
</dbReference>
<dbReference type="Pfam" id="PF05050">
    <property type="entry name" value="Methyltransf_21"/>
    <property type="match status" value="1"/>
</dbReference>
<name>A0AAV2PNX5_MEGNR</name>
<dbReference type="Gene3D" id="3.40.50.150">
    <property type="entry name" value="Vaccinia Virus protein VP39"/>
    <property type="match status" value="1"/>
</dbReference>
<feature type="non-terminal residue" evidence="3">
    <location>
        <position position="339"/>
    </location>
</feature>
<accession>A0AAV2PNX5</accession>
<evidence type="ECO:0000256" key="1">
    <source>
        <dbReference type="SAM" id="Phobius"/>
    </source>
</evidence>
<dbReference type="GO" id="GO:0006888">
    <property type="term" value="P:endoplasmic reticulum to Golgi vesicle-mediated transport"/>
    <property type="evidence" value="ECO:0007669"/>
    <property type="project" value="TreeGrafter"/>
</dbReference>
<dbReference type="AlphaFoldDB" id="A0AAV2PNX5"/>
<organism evidence="3 4">
    <name type="scientific">Meganyctiphanes norvegica</name>
    <name type="common">Northern krill</name>
    <name type="synonym">Thysanopoda norvegica</name>
    <dbReference type="NCBI Taxonomy" id="48144"/>
    <lineage>
        <taxon>Eukaryota</taxon>
        <taxon>Metazoa</taxon>
        <taxon>Ecdysozoa</taxon>
        <taxon>Arthropoda</taxon>
        <taxon>Crustacea</taxon>
        <taxon>Multicrustacea</taxon>
        <taxon>Malacostraca</taxon>
        <taxon>Eumalacostraca</taxon>
        <taxon>Eucarida</taxon>
        <taxon>Euphausiacea</taxon>
        <taxon>Euphausiidae</taxon>
        <taxon>Meganyctiphanes</taxon>
    </lineage>
</organism>